<accession>A0A2B7ZM10</accession>
<dbReference type="InterPro" id="IPR016477">
    <property type="entry name" value="Fructo-/Ketosamine-3-kinase"/>
</dbReference>
<dbReference type="InterPro" id="IPR011009">
    <property type="entry name" value="Kinase-like_dom_sf"/>
</dbReference>
<gene>
    <name evidence="3" type="ORF">GX50_02993</name>
</gene>
<evidence type="ECO:0000313" key="4">
    <source>
        <dbReference type="Proteomes" id="UP000226031"/>
    </source>
</evidence>
<dbReference type="GO" id="GO:0102193">
    <property type="term" value="F:protein-ribulosamine 3-kinase activity"/>
    <property type="evidence" value="ECO:0007669"/>
    <property type="project" value="UniProtKB-EC"/>
</dbReference>
<organism evidence="3 4">
    <name type="scientific">[Emmonsia] crescens</name>
    <dbReference type="NCBI Taxonomy" id="73230"/>
    <lineage>
        <taxon>Eukaryota</taxon>
        <taxon>Fungi</taxon>
        <taxon>Dikarya</taxon>
        <taxon>Ascomycota</taxon>
        <taxon>Pezizomycotina</taxon>
        <taxon>Eurotiomycetes</taxon>
        <taxon>Eurotiomycetidae</taxon>
        <taxon>Onygenales</taxon>
        <taxon>Ajellomycetaceae</taxon>
        <taxon>Emergomyces</taxon>
    </lineage>
</organism>
<evidence type="ECO:0000256" key="1">
    <source>
        <dbReference type="ARBA" id="ARBA00011961"/>
    </source>
</evidence>
<evidence type="ECO:0000256" key="2">
    <source>
        <dbReference type="ARBA" id="ARBA00048655"/>
    </source>
</evidence>
<dbReference type="VEuPathDB" id="FungiDB:EMCG_07399"/>
<dbReference type="SUPFAM" id="SSF56112">
    <property type="entry name" value="Protein kinase-like (PK-like)"/>
    <property type="match status" value="1"/>
</dbReference>
<evidence type="ECO:0000313" key="3">
    <source>
        <dbReference type="EMBL" id="PGH34219.1"/>
    </source>
</evidence>
<keyword evidence="4" id="KW-1185">Reference proteome</keyword>
<dbReference type="PANTHER" id="PTHR12149">
    <property type="entry name" value="FRUCTOSAMINE 3 KINASE-RELATED PROTEIN"/>
    <property type="match status" value="1"/>
</dbReference>
<dbReference type="AlphaFoldDB" id="A0A2B7ZM10"/>
<proteinExistence type="predicted"/>
<dbReference type="EC" id="2.7.1.172" evidence="1"/>
<dbReference type="PANTHER" id="PTHR12149:SF8">
    <property type="entry name" value="PROTEIN-RIBULOSAMINE 3-KINASE"/>
    <property type="match status" value="1"/>
</dbReference>
<sequence length="159" mass="18480">MRLLKGLQELDPDMNGPWDELDSATLAKVIRRLIGARERDGRKVKPCLVHGDLWESNIRTNITTREIYIFDAAAYYAQNKMEIGTWRVNHQEMKAKAYRQEYVRHFEKSEPVEEWDDRLKLYGVKKKLICSARVAGGKSIQQEILEYLLELAHLYGGGN</sequence>
<reference evidence="3 4" key="1">
    <citation type="submission" date="2017-10" db="EMBL/GenBank/DDBJ databases">
        <title>Comparative genomics in systemic dimorphic fungi from Ajellomycetaceae.</title>
        <authorList>
            <person name="Munoz J.F."/>
            <person name="Mcewen J.G."/>
            <person name="Clay O.K."/>
            <person name="Cuomo C.A."/>
        </authorList>
    </citation>
    <scope>NUCLEOTIDE SEQUENCE [LARGE SCALE GENOMIC DNA]</scope>
    <source>
        <strain evidence="3 4">UAMH4076</strain>
    </source>
</reference>
<dbReference type="Proteomes" id="UP000226031">
    <property type="component" value="Unassembled WGS sequence"/>
</dbReference>
<dbReference type="EMBL" id="PDND01000045">
    <property type="protein sequence ID" value="PGH34219.1"/>
    <property type="molecule type" value="Genomic_DNA"/>
</dbReference>
<name>A0A2B7ZM10_9EURO</name>
<protein>
    <recommendedName>
        <fullName evidence="1">protein-ribulosamine 3-kinase</fullName>
        <ecNumber evidence="1">2.7.1.172</ecNumber>
    </recommendedName>
</protein>
<comment type="catalytic activity">
    <reaction evidence="2">
        <text>N(6)-D-ribulosyl-L-lysyl-[protein] + ATP = N(6)-(3-O-phospho-D-ribulosyl)-L-lysyl-[protein] + ADP + H(+)</text>
        <dbReference type="Rhea" id="RHEA:48432"/>
        <dbReference type="Rhea" id="RHEA-COMP:12103"/>
        <dbReference type="Rhea" id="RHEA-COMP:12104"/>
        <dbReference type="ChEBI" id="CHEBI:15378"/>
        <dbReference type="ChEBI" id="CHEBI:30616"/>
        <dbReference type="ChEBI" id="CHEBI:90418"/>
        <dbReference type="ChEBI" id="CHEBI:90420"/>
        <dbReference type="ChEBI" id="CHEBI:456216"/>
        <dbReference type="EC" id="2.7.1.172"/>
    </reaction>
    <physiologicalReaction direction="left-to-right" evidence="2">
        <dbReference type="Rhea" id="RHEA:48433"/>
    </physiologicalReaction>
</comment>
<dbReference type="Pfam" id="PF03881">
    <property type="entry name" value="Fructosamin_kin"/>
    <property type="match status" value="1"/>
</dbReference>
<comment type="caution">
    <text evidence="3">The sequence shown here is derived from an EMBL/GenBank/DDBJ whole genome shotgun (WGS) entry which is preliminary data.</text>
</comment>
<dbReference type="Gene3D" id="3.90.1200.10">
    <property type="match status" value="1"/>
</dbReference>